<gene>
    <name evidence="1" type="ORF">NA57DRAFT_55193</name>
</gene>
<dbReference type="InterPro" id="IPR029058">
    <property type="entry name" value="AB_hydrolase_fold"/>
</dbReference>
<accession>A0A9P4IKQ3</accession>
<reference evidence="1" key="1">
    <citation type="journal article" date="2020" name="Stud. Mycol.">
        <title>101 Dothideomycetes genomes: a test case for predicting lifestyles and emergence of pathogens.</title>
        <authorList>
            <person name="Haridas S."/>
            <person name="Albert R."/>
            <person name="Binder M."/>
            <person name="Bloem J."/>
            <person name="Labutti K."/>
            <person name="Salamov A."/>
            <person name="Andreopoulos B."/>
            <person name="Baker S."/>
            <person name="Barry K."/>
            <person name="Bills G."/>
            <person name="Bluhm B."/>
            <person name="Cannon C."/>
            <person name="Castanera R."/>
            <person name="Culley D."/>
            <person name="Daum C."/>
            <person name="Ezra D."/>
            <person name="Gonzalez J."/>
            <person name="Henrissat B."/>
            <person name="Kuo A."/>
            <person name="Liang C."/>
            <person name="Lipzen A."/>
            <person name="Lutzoni F."/>
            <person name="Magnuson J."/>
            <person name="Mondo S."/>
            <person name="Nolan M."/>
            <person name="Ohm R."/>
            <person name="Pangilinan J."/>
            <person name="Park H.-J."/>
            <person name="Ramirez L."/>
            <person name="Alfaro M."/>
            <person name="Sun H."/>
            <person name="Tritt A."/>
            <person name="Yoshinaga Y."/>
            <person name="Zwiers L.-H."/>
            <person name="Turgeon B."/>
            <person name="Goodwin S."/>
            <person name="Spatafora J."/>
            <person name="Crous P."/>
            <person name="Grigoriev I."/>
        </authorList>
    </citation>
    <scope>NUCLEOTIDE SEQUENCE</scope>
    <source>
        <strain evidence="1">CBS 133067</strain>
    </source>
</reference>
<protein>
    <submittedName>
        <fullName evidence="1">Thioesterase domain protein</fullName>
    </submittedName>
</protein>
<dbReference type="EMBL" id="ML978124">
    <property type="protein sequence ID" value="KAF2101134.1"/>
    <property type="molecule type" value="Genomic_DNA"/>
</dbReference>
<dbReference type="Proteomes" id="UP000799772">
    <property type="component" value="Unassembled WGS sequence"/>
</dbReference>
<dbReference type="SUPFAM" id="SSF53474">
    <property type="entry name" value="alpha/beta-Hydrolases"/>
    <property type="match status" value="1"/>
</dbReference>
<organism evidence="1 2">
    <name type="scientific">Rhizodiscina lignyota</name>
    <dbReference type="NCBI Taxonomy" id="1504668"/>
    <lineage>
        <taxon>Eukaryota</taxon>
        <taxon>Fungi</taxon>
        <taxon>Dikarya</taxon>
        <taxon>Ascomycota</taxon>
        <taxon>Pezizomycotina</taxon>
        <taxon>Dothideomycetes</taxon>
        <taxon>Pleosporomycetidae</taxon>
        <taxon>Aulographales</taxon>
        <taxon>Rhizodiscinaceae</taxon>
        <taxon>Rhizodiscina</taxon>
    </lineage>
</organism>
<dbReference type="AlphaFoldDB" id="A0A9P4IKQ3"/>
<name>A0A9P4IKQ3_9PEZI</name>
<evidence type="ECO:0000313" key="2">
    <source>
        <dbReference type="Proteomes" id="UP000799772"/>
    </source>
</evidence>
<comment type="caution">
    <text evidence="1">The sequence shown here is derived from an EMBL/GenBank/DDBJ whole genome shotgun (WGS) entry which is preliminary data.</text>
</comment>
<evidence type="ECO:0000313" key="1">
    <source>
        <dbReference type="EMBL" id="KAF2101134.1"/>
    </source>
</evidence>
<sequence length="388" mass="43167">MTSPSPIALYEGEILETIENAPTLLYFIRGSDANKPLVVFIPGAYHLGRIGYGGHQNCKSSDFLAHWFQKSGYNFLAVSYPLECSPPVMPTTRPDFAVREWGAQAAEATRQTIEQKGLSNKRVVLMFWSMAGKILHPYALEARSRGLNLELAVSLVATPALRGVRERAPNTVASASGYAFSVTYKPLFLGQLHEQNSINDGREIIPDDIYVREYMGYFPISMGAFGLRYSKQEDKLVEDRDIGFEVADEVGPADLPFLGAIVGDSPLDFRHSVADKATWGFIMTYQLMAAVDKLLPLPLPDANLKLSAEELRSLAAREKTLWMSKNRDKAEKIMKVIQETVDSLIFVVHGNHHLFIGERGAKQTMESTMELLARIEHFKANLATILAV</sequence>
<dbReference type="OrthoDB" id="2891848at2759"/>
<proteinExistence type="predicted"/>
<dbReference type="Gene3D" id="3.40.50.1820">
    <property type="entry name" value="alpha/beta hydrolase"/>
    <property type="match status" value="1"/>
</dbReference>
<keyword evidence="2" id="KW-1185">Reference proteome</keyword>